<dbReference type="PANTHER" id="PTHR43707:SF1">
    <property type="entry name" value="HISTIDINE--TRNA LIGASE, MITOCHONDRIAL-RELATED"/>
    <property type="match status" value="1"/>
</dbReference>
<dbReference type="Pfam" id="PF13393">
    <property type="entry name" value="tRNA-synt_His"/>
    <property type="match status" value="2"/>
</dbReference>
<dbReference type="PIRSF" id="PIRSF001549">
    <property type="entry name" value="His-tRNA_synth"/>
    <property type="match status" value="1"/>
</dbReference>
<dbReference type="GO" id="GO:0004821">
    <property type="term" value="F:histidine-tRNA ligase activity"/>
    <property type="evidence" value="ECO:0007669"/>
    <property type="project" value="UniProtKB-UniRule"/>
</dbReference>
<feature type="binding site" evidence="10">
    <location>
        <position position="130"/>
    </location>
    <ligand>
        <name>L-histidine</name>
        <dbReference type="ChEBI" id="CHEBI:57595"/>
    </ligand>
</feature>
<dbReference type="AlphaFoldDB" id="A0A7C5V405"/>
<keyword evidence="7 9" id="KW-0030">Aminoacyl-tRNA synthetase</keyword>
<dbReference type="GO" id="GO:0016740">
    <property type="term" value="F:transferase activity"/>
    <property type="evidence" value="ECO:0007669"/>
    <property type="project" value="UniProtKB-ARBA"/>
</dbReference>
<comment type="caution">
    <text evidence="12">The sequence shown here is derived from an EMBL/GenBank/DDBJ whole genome shotgun (WGS) entry which is preliminary data.</text>
</comment>
<gene>
    <name evidence="9" type="primary">hisS</name>
    <name evidence="12" type="ORF">ENL71_01625</name>
</gene>
<evidence type="ECO:0000256" key="9">
    <source>
        <dbReference type="HAMAP-Rule" id="MF_00127"/>
    </source>
</evidence>
<evidence type="ECO:0000256" key="3">
    <source>
        <dbReference type="ARBA" id="ARBA00022598"/>
    </source>
</evidence>
<dbReference type="HAMAP" id="MF_00127">
    <property type="entry name" value="His_tRNA_synth"/>
    <property type="match status" value="1"/>
</dbReference>
<dbReference type="InterPro" id="IPR045864">
    <property type="entry name" value="aa-tRNA-synth_II/BPL/LPL"/>
</dbReference>
<dbReference type="GO" id="GO:0005737">
    <property type="term" value="C:cytoplasm"/>
    <property type="evidence" value="ECO:0007669"/>
    <property type="project" value="UniProtKB-SubCell"/>
</dbReference>
<keyword evidence="5 9" id="KW-0067">ATP-binding</keyword>
<name>A0A7C5V405_9FIRM</name>
<dbReference type="InterPro" id="IPR004154">
    <property type="entry name" value="Anticodon-bd"/>
</dbReference>
<dbReference type="Pfam" id="PF03129">
    <property type="entry name" value="HGTP_anticodon"/>
    <property type="match status" value="1"/>
</dbReference>
<dbReference type="PANTHER" id="PTHR43707">
    <property type="entry name" value="HISTIDYL-TRNA SYNTHETASE"/>
    <property type="match status" value="1"/>
</dbReference>
<dbReference type="GO" id="GO:0005524">
    <property type="term" value="F:ATP binding"/>
    <property type="evidence" value="ECO:0007669"/>
    <property type="project" value="UniProtKB-UniRule"/>
</dbReference>
<keyword evidence="3 9" id="KW-0436">Ligase</keyword>
<dbReference type="Gene3D" id="3.40.50.800">
    <property type="entry name" value="Anticodon-binding domain"/>
    <property type="match status" value="1"/>
</dbReference>
<dbReference type="InterPro" id="IPR041715">
    <property type="entry name" value="HisRS-like_core"/>
</dbReference>
<evidence type="ECO:0000256" key="4">
    <source>
        <dbReference type="ARBA" id="ARBA00022741"/>
    </source>
</evidence>
<evidence type="ECO:0000256" key="10">
    <source>
        <dbReference type="PIRSR" id="PIRSR001549-1"/>
    </source>
</evidence>
<dbReference type="EC" id="6.1.1.21" evidence="9"/>
<dbReference type="InterPro" id="IPR036621">
    <property type="entry name" value="Anticodon-bd_dom_sf"/>
</dbReference>
<organism evidence="12">
    <name type="scientific">Caldicellulosiruptor owensensis</name>
    <dbReference type="NCBI Taxonomy" id="55205"/>
    <lineage>
        <taxon>Bacteria</taxon>
        <taxon>Bacillati</taxon>
        <taxon>Bacillota</taxon>
        <taxon>Bacillota incertae sedis</taxon>
        <taxon>Caldicellulosiruptorales</taxon>
        <taxon>Caldicellulosiruptoraceae</taxon>
        <taxon>Caldicellulosiruptor</taxon>
    </lineage>
</organism>
<keyword evidence="4 9" id="KW-0547">Nucleotide-binding</keyword>
<keyword evidence="2 9" id="KW-0963">Cytoplasm</keyword>
<dbReference type="SUPFAM" id="SSF52954">
    <property type="entry name" value="Class II aaRS ABD-related"/>
    <property type="match status" value="1"/>
</dbReference>
<accession>A0A7C5V405</accession>
<proteinExistence type="inferred from homology"/>
<feature type="binding site" evidence="10">
    <location>
        <begin position="81"/>
        <end position="83"/>
    </location>
    <ligand>
        <name>L-histidine</name>
        <dbReference type="ChEBI" id="CHEBI:57595"/>
    </ligand>
</feature>
<reference evidence="12" key="1">
    <citation type="journal article" date="2020" name="mSystems">
        <title>Genome- and Community-Level Interaction Insights into Carbon Utilization and Element Cycling Functions of Hydrothermarchaeota in Hydrothermal Sediment.</title>
        <authorList>
            <person name="Zhou Z."/>
            <person name="Liu Y."/>
            <person name="Xu W."/>
            <person name="Pan J."/>
            <person name="Luo Z.H."/>
            <person name="Li M."/>
        </authorList>
    </citation>
    <scope>NUCLEOTIDE SEQUENCE [LARGE SCALE GENOMIC DNA]</scope>
    <source>
        <strain evidence="12">SpSt-102</strain>
    </source>
</reference>
<dbReference type="CDD" id="cd00773">
    <property type="entry name" value="HisRS-like_core"/>
    <property type="match status" value="1"/>
</dbReference>
<evidence type="ECO:0000313" key="12">
    <source>
        <dbReference type="EMBL" id="HHS01228.1"/>
    </source>
</evidence>
<evidence type="ECO:0000259" key="11">
    <source>
        <dbReference type="PROSITE" id="PS50862"/>
    </source>
</evidence>
<dbReference type="InterPro" id="IPR004516">
    <property type="entry name" value="HisRS/HisZ"/>
</dbReference>
<dbReference type="GO" id="GO:0006427">
    <property type="term" value="P:histidyl-tRNA aminoacylation"/>
    <property type="evidence" value="ECO:0007669"/>
    <property type="project" value="UniProtKB-UniRule"/>
</dbReference>
<evidence type="ECO:0000256" key="2">
    <source>
        <dbReference type="ARBA" id="ARBA00022490"/>
    </source>
</evidence>
<feature type="binding site" evidence="10">
    <location>
        <position position="126"/>
    </location>
    <ligand>
        <name>L-histidine</name>
        <dbReference type="ChEBI" id="CHEBI:57595"/>
    </ligand>
</feature>
<feature type="domain" description="Aminoacyl-transfer RNA synthetases class-II family profile" evidence="11">
    <location>
        <begin position="1"/>
        <end position="327"/>
    </location>
</feature>
<dbReference type="GO" id="GO:0140096">
    <property type="term" value="F:catalytic activity, acting on a protein"/>
    <property type="evidence" value="ECO:0007669"/>
    <property type="project" value="UniProtKB-ARBA"/>
</dbReference>
<sequence length="421" mass="48101">MKIQAPKGTKDVLPEESYMWQYVENKFREICKLYGYQEVRFPTFEYTELFQRGVGETTDIVQKEMYTFLDKGGRSITLRPEGTASTARLFIEHGFASRPMPQRFYYIISAFRYENTQGGRFREFHQFGIENFGSSSPVTDAEVISLAYNFFTSIGLDNITVNINSIGCPVCRKEYIKNLKEYFSANLYKLCITCHQRFDKNPMRILDCKEENCKLIAKDAPKPIDYLCDDCKSHFEKVKTYLDSAMVAYKVDPFIVRGLDYYTKTVFEVVVTVLDKELAICGGGRYDNLIEQIGGPSIAGIGFAIGVERLLMLLEQNGLFPARPQIPEVFVAVVGDNSIKKAFEIANKLRFEGISTVIGEMSRSLKSQMKYADKIGCQFSIIIGDDEIAKSVCKIRNMRTSSEEIVEIKNVCHYLKKQLQK</sequence>
<dbReference type="Gene3D" id="3.30.930.10">
    <property type="entry name" value="Bira Bifunctional Protein, Domain 2"/>
    <property type="match status" value="1"/>
</dbReference>
<dbReference type="InterPro" id="IPR006195">
    <property type="entry name" value="aa-tRNA-synth_II"/>
</dbReference>
<evidence type="ECO:0000256" key="5">
    <source>
        <dbReference type="ARBA" id="ARBA00022840"/>
    </source>
</evidence>
<evidence type="ECO:0000256" key="8">
    <source>
        <dbReference type="ARBA" id="ARBA00047639"/>
    </source>
</evidence>
<comment type="subunit">
    <text evidence="9">Homodimer.</text>
</comment>
<comment type="subcellular location">
    <subcellularLocation>
        <location evidence="9">Cytoplasm</location>
    </subcellularLocation>
</comment>
<protein>
    <recommendedName>
        <fullName evidence="9">Histidine--tRNA ligase</fullName>
        <ecNumber evidence="9">6.1.1.21</ecNumber>
    </recommendedName>
    <alternativeName>
        <fullName evidence="9">Histidyl-tRNA synthetase</fullName>
        <shortName evidence="9">HisRS</shortName>
    </alternativeName>
</protein>
<comment type="catalytic activity">
    <reaction evidence="8 9">
        <text>tRNA(His) + L-histidine + ATP = L-histidyl-tRNA(His) + AMP + diphosphate + H(+)</text>
        <dbReference type="Rhea" id="RHEA:17313"/>
        <dbReference type="Rhea" id="RHEA-COMP:9665"/>
        <dbReference type="Rhea" id="RHEA-COMP:9689"/>
        <dbReference type="ChEBI" id="CHEBI:15378"/>
        <dbReference type="ChEBI" id="CHEBI:30616"/>
        <dbReference type="ChEBI" id="CHEBI:33019"/>
        <dbReference type="ChEBI" id="CHEBI:57595"/>
        <dbReference type="ChEBI" id="CHEBI:78442"/>
        <dbReference type="ChEBI" id="CHEBI:78527"/>
        <dbReference type="ChEBI" id="CHEBI:456215"/>
        <dbReference type="EC" id="6.1.1.21"/>
    </reaction>
</comment>
<feature type="binding site" evidence="10">
    <location>
        <begin position="261"/>
        <end position="262"/>
    </location>
    <ligand>
        <name>L-histidine</name>
        <dbReference type="ChEBI" id="CHEBI:57595"/>
    </ligand>
</feature>
<feature type="binding site" evidence="10">
    <location>
        <position position="257"/>
    </location>
    <ligand>
        <name>L-histidine</name>
        <dbReference type="ChEBI" id="CHEBI:57595"/>
    </ligand>
</feature>
<evidence type="ECO:0000256" key="1">
    <source>
        <dbReference type="ARBA" id="ARBA00008226"/>
    </source>
</evidence>
<keyword evidence="6 9" id="KW-0648">Protein biosynthesis</keyword>
<dbReference type="SUPFAM" id="SSF55681">
    <property type="entry name" value="Class II aaRS and biotin synthetases"/>
    <property type="match status" value="1"/>
</dbReference>
<dbReference type="NCBIfam" id="TIGR00442">
    <property type="entry name" value="hisS"/>
    <property type="match status" value="1"/>
</dbReference>
<comment type="similarity">
    <text evidence="1 9">Belongs to the class-II aminoacyl-tRNA synthetase family.</text>
</comment>
<dbReference type="EMBL" id="DRUZ01000024">
    <property type="protein sequence ID" value="HHS01228.1"/>
    <property type="molecule type" value="Genomic_DNA"/>
</dbReference>
<evidence type="ECO:0000256" key="7">
    <source>
        <dbReference type="ARBA" id="ARBA00023146"/>
    </source>
</evidence>
<dbReference type="PROSITE" id="PS50862">
    <property type="entry name" value="AA_TRNA_LIGASE_II"/>
    <property type="match status" value="1"/>
</dbReference>
<dbReference type="InterPro" id="IPR033656">
    <property type="entry name" value="HisRS_anticodon"/>
</dbReference>
<dbReference type="CDD" id="cd00859">
    <property type="entry name" value="HisRS_anticodon"/>
    <property type="match status" value="1"/>
</dbReference>
<feature type="binding site" evidence="10">
    <location>
        <position position="112"/>
    </location>
    <ligand>
        <name>L-histidine</name>
        <dbReference type="ChEBI" id="CHEBI:57595"/>
    </ligand>
</feature>
<evidence type="ECO:0000256" key="6">
    <source>
        <dbReference type="ARBA" id="ARBA00022917"/>
    </source>
</evidence>
<dbReference type="InterPro" id="IPR015807">
    <property type="entry name" value="His-tRNA-ligase"/>
</dbReference>